<dbReference type="Gene3D" id="2.130.10.10">
    <property type="entry name" value="YVTN repeat-like/Quinoprotein amine dehydrogenase"/>
    <property type="match status" value="2"/>
</dbReference>
<dbReference type="AlphaFoldDB" id="A0AAD5WET7"/>
<dbReference type="SMART" id="SM00320">
    <property type="entry name" value="WD40"/>
    <property type="match status" value="3"/>
</dbReference>
<dbReference type="InterPro" id="IPR015943">
    <property type="entry name" value="WD40/YVTN_repeat-like_dom_sf"/>
</dbReference>
<dbReference type="InterPro" id="IPR051973">
    <property type="entry name" value="tRNA_Anticodon_Mtase-Reg"/>
</dbReference>
<proteinExistence type="inferred from homology"/>
<dbReference type="SUPFAM" id="SSF50998">
    <property type="entry name" value="Quinoprotein alcohol dehydrogenase-like"/>
    <property type="match status" value="2"/>
</dbReference>
<dbReference type="InterPro" id="IPR011047">
    <property type="entry name" value="Quinoprotein_ADH-like_sf"/>
</dbReference>
<accession>A0AAD5WET7</accession>
<dbReference type="Proteomes" id="UP001196413">
    <property type="component" value="Unassembled WGS sequence"/>
</dbReference>
<name>A0AAD5WET7_PARTN</name>
<keyword evidence="2" id="KW-0963">Cytoplasm</keyword>
<keyword evidence="9" id="KW-1185">Reference proteome</keyword>
<evidence type="ECO:0000313" key="8">
    <source>
        <dbReference type="EMBL" id="KAJ1367536.1"/>
    </source>
</evidence>
<sequence>MLICRRLAMASRNGYLLCGHGSSLELFDVKSSRKIAAHKLFDGEDIYKIRNVLGGVFVLGQRSVAYVTDERLLGDVANGHSTSWVFFDQPIDITPLDEKNEVAVLFGTSLLALYRYELSPFKMHILKHVRSERYALTTSCVLLGSSWSALTVIAGTMDGEILVSVPSSGSTIRTVLECHRGMVFDIIRWNEFLYSVADDRSLAVWDASNLTNSNQFIDNISSNHKSELDVRYGHSSRPYCVCTDNDGHIYTAGNDETVCVWSYVDGRLKMIYQRNIRCGPIRALHIMDRKLFVACESGALVTIPIDELCEHIEFQNHPWQNVRDFVRVHDVIYRVDENNGDGQKNFARFLSRSPLYATDALIMTYVWEKSCHFFMDNNGSQYWEYFNSVILSVNICGIYALIYCVDRIGRLLDVTRRTVVATLNFDDALNYHSIKSVMRISTIAVTSIGAKMFITVGTVSGHLFYTDFIPFSSNVLMDSSYQINKHFGRKVINQLKVQDDDIFALGGNGILAHFKVCDDGLLHVIAVGLACPWLHGFTPSSFSTSDDLILGFQGTCFHVVDLRLRDSVGIVPCGGSNRHWSFSLQSNYDVLQKGEIRKRRGRFEFLRNGVIVCVDLYLEHLHFLVPRVHRKEIIDICTIFDTEESSYVATVGSDHLLQIAEIGPQHCTTLEPTCYETFLPLFNSFAPTCVCTSVSPKSLQIVVGGEKGSVVMWIIVEPNTFMIGDSCDIRPISYKRPHSSARVMDIAVTSGKFTVSNVHRCECCCAVAYGDGTIEFLTVTDHEGIGDLSFQKMFSFGLRSFEGYENSDYSIFTKLVSWVSNDTIYFYAASTSGKLCTWKASSDCIPQFLSSTLVENCGLSALTPEITEDTTGHLAVGTDSGRITIFSVFDEDVGKLATIEYHAATVNGIVLKLKQSHLELVSLAQDCILAIHLIDIASKDVRCICAVPLDVFDPRSLVVTRYGAVVVGNGLQVIPYAEWLQCESSGSKSHP</sequence>
<comment type="caution">
    <text evidence="8">The sequence shown here is derived from an EMBL/GenBank/DDBJ whole genome shotgun (WGS) entry which is preliminary data.</text>
</comment>
<gene>
    <name evidence="8" type="ORF">KIN20_028468</name>
</gene>
<comment type="subcellular location">
    <subcellularLocation>
        <location evidence="1">Cytoplasm</location>
    </subcellularLocation>
</comment>
<protein>
    <recommendedName>
        <fullName evidence="7">tRNA (34-2'-O)-methyltransferase regulator WDR6</fullName>
    </recommendedName>
</protein>
<keyword evidence="4" id="KW-0819">tRNA processing</keyword>
<reference evidence="8" key="1">
    <citation type="submission" date="2021-06" db="EMBL/GenBank/DDBJ databases">
        <title>Parelaphostrongylus tenuis whole genome reference sequence.</title>
        <authorList>
            <person name="Garwood T.J."/>
            <person name="Larsen P.A."/>
            <person name="Fountain-Jones N.M."/>
            <person name="Garbe J.R."/>
            <person name="Macchietto M.G."/>
            <person name="Kania S.A."/>
            <person name="Gerhold R.W."/>
            <person name="Richards J.E."/>
            <person name="Wolf T.M."/>
        </authorList>
    </citation>
    <scope>NUCLEOTIDE SEQUENCE</scope>
    <source>
        <strain evidence="8">MNPRO001-30</strain>
        <tissue evidence="8">Meninges</tissue>
    </source>
</reference>
<evidence type="ECO:0000256" key="6">
    <source>
        <dbReference type="ARBA" id="ARBA00038255"/>
    </source>
</evidence>
<evidence type="ECO:0000256" key="5">
    <source>
        <dbReference type="ARBA" id="ARBA00022737"/>
    </source>
</evidence>
<organism evidence="8 9">
    <name type="scientific">Parelaphostrongylus tenuis</name>
    <name type="common">Meningeal worm</name>
    <dbReference type="NCBI Taxonomy" id="148309"/>
    <lineage>
        <taxon>Eukaryota</taxon>
        <taxon>Metazoa</taxon>
        <taxon>Ecdysozoa</taxon>
        <taxon>Nematoda</taxon>
        <taxon>Chromadorea</taxon>
        <taxon>Rhabditida</taxon>
        <taxon>Rhabditina</taxon>
        <taxon>Rhabditomorpha</taxon>
        <taxon>Strongyloidea</taxon>
        <taxon>Metastrongylidae</taxon>
        <taxon>Parelaphostrongylus</taxon>
    </lineage>
</organism>
<evidence type="ECO:0000256" key="7">
    <source>
        <dbReference type="ARBA" id="ARBA00040154"/>
    </source>
</evidence>
<dbReference type="PANTHER" id="PTHR14344">
    <property type="entry name" value="WD REPEAT PROTEIN"/>
    <property type="match status" value="1"/>
</dbReference>
<evidence type="ECO:0000256" key="1">
    <source>
        <dbReference type="ARBA" id="ARBA00004496"/>
    </source>
</evidence>
<evidence type="ECO:0000256" key="4">
    <source>
        <dbReference type="ARBA" id="ARBA00022694"/>
    </source>
</evidence>
<dbReference type="PANTHER" id="PTHR14344:SF3">
    <property type="entry name" value="WD REPEAT-CONTAINING PROTEIN 6"/>
    <property type="match status" value="1"/>
</dbReference>
<evidence type="ECO:0000256" key="3">
    <source>
        <dbReference type="ARBA" id="ARBA00022574"/>
    </source>
</evidence>
<comment type="similarity">
    <text evidence="6">Belongs to the WD repeat WDR6 family.</text>
</comment>
<dbReference type="InterPro" id="IPR001680">
    <property type="entry name" value="WD40_rpt"/>
</dbReference>
<evidence type="ECO:0000256" key="2">
    <source>
        <dbReference type="ARBA" id="ARBA00022490"/>
    </source>
</evidence>
<evidence type="ECO:0000313" key="9">
    <source>
        <dbReference type="Proteomes" id="UP001196413"/>
    </source>
</evidence>
<dbReference type="GO" id="GO:0005737">
    <property type="term" value="C:cytoplasm"/>
    <property type="evidence" value="ECO:0007669"/>
    <property type="project" value="UniProtKB-SubCell"/>
</dbReference>
<keyword evidence="3" id="KW-0853">WD repeat</keyword>
<keyword evidence="5" id="KW-0677">Repeat</keyword>
<dbReference type="EMBL" id="JAHQIW010005944">
    <property type="protein sequence ID" value="KAJ1367536.1"/>
    <property type="molecule type" value="Genomic_DNA"/>
</dbReference>
<dbReference type="GO" id="GO:0030488">
    <property type="term" value="P:tRNA methylation"/>
    <property type="evidence" value="ECO:0007669"/>
    <property type="project" value="TreeGrafter"/>
</dbReference>